<protein>
    <recommendedName>
        <fullName evidence="5">MYND-type domain-containing protein</fullName>
    </recommendedName>
</protein>
<dbReference type="PROSITE" id="PS50865">
    <property type="entry name" value="ZF_MYND_2"/>
    <property type="match status" value="1"/>
</dbReference>
<keyword evidence="3" id="KW-0862">Zinc</keyword>
<dbReference type="SUPFAM" id="SSF144232">
    <property type="entry name" value="HIT/MYND zinc finger-like"/>
    <property type="match status" value="1"/>
</dbReference>
<reference evidence="6 7" key="1">
    <citation type="journal article" date="2019" name="Nat. Ecol. Evol.">
        <title>Megaphylogeny resolves global patterns of mushroom evolution.</title>
        <authorList>
            <person name="Varga T."/>
            <person name="Krizsan K."/>
            <person name="Foldi C."/>
            <person name="Dima B."/>
            <person name="Sanchez-Garcia M."/>
            <person name="Sanchez-Ramirez S."/>
            <person name="Szollosi G.J."/>
            <person name="Szarkandi J.G."/>
            <person name="Papp V."/>
            <person name="Albert L."/>
            <person name="Andreopoulos W."/>
            <person name="Angelini C."/>
            <person name="Antonin V."/>
            <person name="Barry K.W."/>
            <person name="Bougher N.L."/>
            <person name="Buchanan P."/>
            <person name="Buyck B."/>
            <person name="Bense V."/>
            <person name="Catcheside P."/>
            <person name="Chovatia M."/>
            <person name="Cooper J."/>
            <person name="Damon W."/>
            <person name="Desjardin D."/>
            <person name="Finy P."/>
            <person name="Geml J."/>
            <person name="Haridas S."/>
            <person name="Hughes K."/>
            <person name="Justo A."/>
            <person name="Karasinski D."/>
            <person name="Kautmanova I."/>
            <person name="Kiss B."/>
            <person name="Kocsube S."/>
            <person name="Kotiranta H."/>
            <person name="LaButti K.M."/>
            <person name="Lechner B.E."/>
            <person name="Liimatainen K."/>
            <person name="Lipzen A."/>
            <person name="Lukacs Z."/>
            <person name="Mihaltcheva S."/>
            <person name="Morgado L.N."/>
            <person name="Niskanen T."/>
            <person name="Noordeloos M.E."/>
            <person name="Ohm R.A."/>
            <person name="Ortiz-Santana B."/>
            <person name="Ovrebo C."/>
            <person name="Racz N."/>
            <person name="Riley R."/>
            <person name="Savchenko A."/>
            <person name="Shiryaev A."/>
            <person name="Soop K."/>
            <person name="Spirin V."/>
            <person name="Szebenyi C."/>
            <person name="Tomsovsky M."/>
            <person name="Tulloss R.E."/>
            <person name="Uehling J."/>
            <person name="Grigoriev I.V."/>
            <person name="Vagvolgyi C."/>
            <person name="Papp T."/>
            <person name="Martin F.M."/>
            <person name="Miettinen O."/>
            <person name="Hibbett D.S."/>
            <person name="Nagy L.G."/>
        </authorList>
    </citation>
    <scope>NUCLEOTIDE SEQUENCE [LARGE SCALE GENOMIC DNA]</scope>
    <source>
        <strain evidence="6 7">FP101781</strain>
    </source>
</reference>
<keyword evidence="1" id="KW-0479">Metal-binding</keyword>
<evidence type="ECO:0000256" key="4">
    <source>
        <dbReference type="PROSITE-ProRule" id="PRU00134"/>
    </source>
</evidence>
<dbReference type="STRING" id="71717.A0A4Y7SWX0"/>
<feature type="domain" description="MYND-type" evidence="5">
    <location>
        <begin position="148"/>
        <end position="191"/>
    </location>
</feature>
<evidence type="ECO:0000313" key="6">
    <source>
        <dbReference type="EMBL" id="TEB26353.1"/>
    </source>
</evidence>
<gene>
    <name evidence="6" type="ORF">FA13DRAFT_1795784</name>
</gene>
<dbReference type="InterPro" id="IPR002893">
    <property type="entry name" value="Znf_MYND"/>
</dbReference>
<name>A0A4Y7SWX0_COPMI</name>
<sequence>MASSTDLKLELTVFTYGYNQRRAEIELRPAIPVAIRGDSLAIKEWVDGLAILMSPDFKFTNEWGCEICGKQARESKYNVVYWTHLPQPRVVFYIHNLCEAGMNYCHKVIKDQERVINAMHMMPSPPDPSWPNTDHRTPESPYPAASSCAKCNDEKTAKKGFKMSRCSACKLTRYCCPGCQKADWSRHKKACKVIESVKWVHWPVH</sequence>
<dbReference type="OrthoDB" id="2831360at2759"/>
<dbReference type="GO" id="GO:0008270">
    <property type="term" value="F:zinc ion binding"/>
    <property type="evidence" value="ECO:0007669"/>
    <property type="project" value="UniProtKB-KW"/>
</dbReference>
<dbReference type="EMBL" id="QPFP01000049">
    <property type="protein sequence ID" value="TEB26353.1"/>
    <property type="molecule type" value="Genomic_DNA"/>
</dbReference>
<comment type="caution">
    <text evidence="6">The sequence shown here is derived from an EMBL/GenBank/DDBJ whole genome shotgun (WGS) entry which is preliminary data.</text>
</comment>
<evidence type="ECO:0000256" key="3">
    <source>
        <dbReference type="ARBA" id="ARBA00022833"/>
    </source>
</evidence>
<keyword evidence="7" id="KW-1185">Reference proteome</keyword>
<proteinExistence type="predicted"/>
<accession>A0A4Y7SWX0</accession>
<dbReference type="PROSITE" id="PS01360">
    <property type="entry name" value="ZF_MYND_1"/>
    <property type="match status" value="1"/>
</dbReference>
<keyword evidence="2 4" id="KW-0863">Zinc-finger</keyword>
<dbReference type="Gene3D" id="6.10.140.2220">
    <property type="match status" value="1"/>
</dbReference>
<evidence type="ECO:0000256" key="1">
    <source>
        <dbReference type="ARBA" id="ARBA00022723"/>
    </source>
</evidence>
<evidence type="ECO:0000259" key="5">
    <source>
        <dbReference type="PROSITE" id="PS50865"/>
    </source>
</evidence>
<dbReference type="Pfam" id="PF01753">
    <property type="entry name" value="zf-MYND"/>
    <property type="match status" value="1"/>
</dbReference>
<evidence type="ECO:0000256" key="2">
    <source>
        <dbReference type="ARBA" id="ARBA00022771"/>
    </source>
</evidence>
<evidence type="ECO:0000313" key="7">
    <source>
        <dbReference type="Proteomes" id="UP000298030"/>
    </source>
</evidence>
<organism evidence="6 7">
    <name type="scientific">Coprinellus micaceus</name>
    <name type="common">Glistening ink-cap mushroom</name>
    <name type="synonym">Coprinus micaceus</name>
    <dbReference type="NCBI Taxonomy" id="71717"/>
    <lineage>
        <taxon>Eukaryota</taxon>
        <taxon>Fungi</taxon>
        <taxon>Dikarya</taxon>
        <taxon>Basidiomycota</taxon>
        <taxon>Agaricomycotina</taxon>
        <taxon>Agaricomycetes</taxon>
        <taxon>Agaricomycetidae</taxon>
        <taxon>Agaricales</taxon>
        <taxon>Agaricineae</taxon>
        <taxon>Psathyrellaceae</taxon>
        <taxon>Coprinellus</taxon>
    </lineage>
</organism>
<dbReference type="AlphaFoldDB" id="A0A4Y7SWX0"/>
<dbReference type="Proteomes" id="UP000298030">
    <property type="component" value="Unassembled WGS sequence"/>
</dbReference>